<evidence type="ECO:0000259" key="10">
    <source>
        <dbReference type="Pfam" id="PF22379"/>
    </source>
</evidence>
<evidence type="ECO:0000256" key="5">
    <source>
        <dbReference type="ARBA" id="ARBA00022771"/>
    </source>
</evidence>
<comment type="similarity">
    <text evidence="2">Belongs to the MCM10 family.</text>
</comment>
<feature type="region of interest" description="Disordered" evidence="8">
    <location>
        <begin position="63"/>
        <end position="155"/>
    </location>
</feature>
<dbReference type="GO" id="GO:0006270">
    <property type="term" value="P:DNA replication initiation"/>
    <property type="evidence" value="ECO:0007669"/>
    <property type="project" value="InterPro"/>
</dbReference>
<reference evidence="11 12" key="1">
    <citation type="journal article" date="2015" name="Genome Biol. Evol.">
        <title>Phylogenomic analyses indicate that early fungi evolved digesting cell walls of algal ancestors of land plants.</title>
        <authorList>
            <person name="Chang Y."/>
            <person name="Wang S."/>
            <person name="Sekimoto S."/>
            <person name="Aerts A.L."/>
            <person name="Choi C."/>
            <person name="Clum A."/>
            <person name="LaButti K.M."/>
            <person name="Lindquist E.A."/>
            <person name="Yee Ngan C."/>
            <person name="Ohm R.A."/>
            <person name="Salamov A.A."/>
            <person name="Grigoriev I.V."/>
            <person name="Spatafora J.W."/>
            <person name="Berbee M.L."/>
        </authorList>
    </citation>
    <scope>NUCLEOTIDE SEQUENCE [LARGE SCALE GENOMIC DNA]</scope>
    <source>
        <strain evidence="11 12">JEL478</strain>
    </source>
</reference>
<comment type="subcellular location">
    <subcellularLocation>
        <location evidence="1">Nucleus</location>
    </subcellularLocation>
</comment>
<feature type="domain" description="Zinc finger Mcm10/DnaG-type" evidence="9">
    <location>
        <begin position="313"/>
        <end position="358"/>
    </location>
</feature>
<dbReference type="InterPro" id="IPR055065">
    <property type="entry name" value="OB_MCM10"/>
</dbReference>
<feature type="region of interest" description="Disordered" evidence="8">
    <location>
        <begin position="412"/>
        <end position="431"/>
    </location>
</feature>
<feature type="domain" description="MCM10 OB-fold" evidence="10">
    <location>
        <begin position="184"/>
        <end position="308"/>
    </location>
</feature>
<dbReference type="GO" id="GO:0003697">
    <property type="term" value="F:single-stranded DNA binding"/>
    <property type="evidence" value="ECO:0007669"/>
    <property type="project" value="InterPro"/>
</dbReference>
<feature type="region of interest" description="Disordered" evidence="8">
    <location>
        <begin position="477"/>
        <end position="529"/>
    </location>
</feature>
<dbReference type="Proteomes" id="UP000070544">
    <property type="component" value="Unassembled WGS sequence"/>
</dbReference>
<keyword evidence="3" id="KW-0235">DNA replication</keyword>
<keyword evidence="12" id="KW-1185">Reference proteome</keyword>
<dbReference type="InterPro" id="IPR040184">
    <property type="entry name" value="Mcm10"/>
</dbReference>
<dbReference type="Gene3D" id="2.40.50.140">
    <property type="entry name" value="Nucleic acid-binding proteins"/>
    <property type="match status" value="1"/>
</dbReference>
<dbReference type="GO" id="GO:0043596">
    <property type="term" value="C:nuclear replication fork"/>
    <property type="evidence" value="ECO:0007669"/>
    <property type="project" value="TreeGrafter"/>
</dbReference>
<dbReference type="STRING" id="1344416.A0A139AXY3"/>
<evidence type="ECO:0000256" key="7">
    <source>
        <dbReference type="ARBA" id="ARBA00023242"/>
    </source>
</evidence>
<dbReference type="AlphaFoldDB" id="A0A139AXY3"/>
<name>A0A139AXY3_GONPJ</name>
<evidence type="ECO:0000256" key="1">
    <source>
        <dbReference type="ARBA" id="ARBA00004123"/>
    </source>
</evidence>
<keyword evidence="6" id="KW-0862">Zinc</keyword>
<dbReference type="Pfam" id="PF22379">
    <property type="entry name" value="OB_MCM10"/>
    <property type="match status" value="1"/>
</dbReference>
<sequence>MPTEMDSAGSLYASPSENTISMPYSVVEELTALKHRMGNMMEELKVSLTKLDSVLANVQLLRLPNPTDDSPSDIFATTHTPTTEKPDQRSTPMNPPPPQNRHTLGQRSYLPKSVPPDRRARTKIGAPETKPSTIETADDVREERAPKRRRTEPSLVDSVRAVEGQDSMGVGDSTDAEPFTEPKSRMRLRTLSKAPENIATLLDSRRFVSLSDVHSTFQRGDDSALNWYTIGVIGEKSSPRTSSNNKKYLVIKLTDLAGHIVSVFLFDAAFETHWKEVVGSVIVVANAEVVPATDTYTTVGLSVSNPDKYMTLGMSADMARCKGTRRDGQECTVVLDARHGEYCDFHAESAYKKKKTARQEFAVSDAPYHIGPPQPQRKRDAAARGQLARKTYRFENGVTVSTGDAVSGAVNVGRKGMSSEQKQKVAEKQDESLRRLLQRTENTLALTHLAKAAGLGQATADVDESLLDADAIKKIGFDPFQPNPNSPPKTKSAISPSKQLPPKPPQPEDVRPLPSTKPRSEADAGAKKKLIFEEDFEELVIVGMPSKSGSGSGCDAK</sequence>
<keyword evidence="5" id="KW-0863">Zinc-finger</keyword>
<feature type="region of interest" description="Disordered" evidence="8">
    <location>
        <begin position="363"/>
        <end position="382"/>
    </location>
</feature>
<organism evidence="11 12">
    <name type="scientific">Gonapodya prolifera (strain JEL478)</name>
    <name type="common">Monoblepharis prolifera</name>
    <dbReference type="NCBI Taxonomy" id="1344416"/>
    <lineage>
        <taxon>Eukaryota</taxon>
        <taxon>Fungi</taxon>
        <taxon>Fungi incertae sedis</taxon>
        <taxon>Chytridiomycota</taxon>
        <taxon>Chytridiomycota incertae sedis</taxon>
        <taxon>Monoblepharidomycetes</taxon>
        <taxon>Monoblepharidales</taxon>
        <taxon>Gonapodyaceae</taxon>
        <taxon>Gonapodya</taxon>
    </lineage>
</organism>
<feature type="compositionally biased region" description="Basic and acidic residues" evidence="8">
    <location>
        <begin position="421"/>
        <end position="431"/>
    </location>
</feature>
<accession>A0A139AXY3</accession>
<evidence type="ECO:0000256" key="6">
    <source>
        <dbReference type="ARBA" id="ARBA00022833"/>
    </source>
</evidence>
<evidence type="ECO:0000259" key="9">
    <source>
        <dbReference type="Pfam" id="PF09329"/>
    </source>
</evidence>
<dbReference type="PANTHER" id="PTHR13454:SF11">
    <property type="entry name" value="PROTEIN MCM10 HOMOLOG"/>
    <property type="match status" value="1"/>
</dbReference>
<evidence type="ECO:0000256" key="4">
    <source>
        <dbReference type="ARBA" id="ARBA00022723"/>
    </source>
</evidence>
<feature type="region of interest" description="Disordered" evidence="8">
    <location>
        <begin position="164"/>
        <end position="183"/>
    </location>
</feature>
<proteinExistence type="inferred from homology"/>
<dbReference type="GO" id="GO:0003688">
    <property type="term" value="F:DNA replication origin binding"/>
    <property type="evidence" value="ECO:0007669"/>
    <property type="project" value="TreeGrafter"/>
</dbReference>
<dbReference type="EMBL" id="KQ965732">
    <property type="protein sequence ID" value="KXS21611.1"/>
    <property type="molecule type" value="Genomic_DNA"/>
</dbReference>
<dbReference type="Pfam" id="PF09329">
    <property type="entry name" value="zf-primase"/>
    <property type="match status" value="1"/>
</dbReference>
<protein>
    <submittedName>
        <fullName evidence="11">Uncharacterized protein</fullName>
    </submittedName>
</protein>
<keyword evidence="4" id="KW-0479">Metal-binding</keyword>
<dbReference type="OrthoDB" id="273123at2759"/>
<dbReference type="GO" id="GO:0008270">
    <property type="term" value="F:zinc ion binding"/>
    <property type="evidence" value="ECO:0007669"/>
    <property type="project" value="UniProtKB-KW"/>
</dbReference>
<dbReference type="InterPro" id="IPR012340">
    <property type="entry name" value="NA-bd_OB-fold"/>
</dbReference>
<dbReference type="InterPro" id="IPR015408">
    <property type="entry name" value="Znf_Mcm10/DnaG"/>
</dbReference>
<keyword evidence="7" id="KW-0539">Nucleus</keyword>
<dbReference type="PANTHER" id="PTHR13454">
    <property type="entry name" value="PROTEIN MCM10 HOMOLOG"/>
    <property type="match status" value="1"/>
</dbReference>
<evidence type="ECO:0000256" key="2">
    <source>
        <dbReference type="ARBA" id="ARBA00009679"/>
    </source>
</evidence>
<evidence type="ECO:0000256" key="8">
    <source>
        <dbReference type="SAM" id="MobiDB-lite"/>
    </source>
</evidence>
<evidence type="ECO:0000313" key="12">
    <source>
        <dbReference type="Proteomes" id="UP000070544"/>
    </source>
</evidence>
<evidence type="ECO:0000256" key="3">
    <source>
        <dbReference type="ARBA" id="ARBA00022705"/>
    </source>
</evidence>
<evidence type="ECO:0000313" key="11">
    <source>
        <dbReference type="EMBL" id="KXS21611.1"/>
    </source>
</evidence>
<gene>
    <name evidence="11" type="ORF">M427DRAFT_118640</name>
</gene>
<feature type="compositionally biased region" description="Basic and acidic residues" evidence="8">
    <location>
        <begin position="518"/>
        <end position="529"/>
    </location>
</feature>